<organism evidence="2 3">
    <name type="scientific">Streptosporangium amethystogenes subsp. fukuiense</name>
    <dbReference type="NCBI Taxonomy" id="698418"/>
    <lineage>
        <taxon>Bacteria</taxon>
        <taxon>Bacillati</taxon>
        <taxon>Actinomycetota</taxon>
        <taxon>Actinomycetes</taxon>
        <taxon>Streptosporangiales</taxon>
        <taxon>Streptosporangiaceae</taxon>
        <taxon>Streptosporangium</taxon>
    </lineage>
</organism>
<keyword evidence="3" id="KW-1185">Reference proteome</keyword>
<feature type="compositionally biased region" description="Polar residues" evidence="1">
    <location>
        <begin position="33"/>
        <end position="42"/>
    </location>
</feature>
<dbReference type="EMBL" id="JBHTEE010000001">
    <property type="protein sequence ID" value="MFC7603745.1"/>
    <property type="molecule type" value="Genomic_DNA"/>
</dbReference>
<dbReference type="RefSeq" id="WP_343981788.1">
    <property type="nucleotide sequence ID" value="NZ_BAAAGK010000233.1"/>
</dbReference>
<accession>A0ABW2T4X0</accession>
<reference evidence="3" key="1">
    <citation type="journal article" date="2019" name="Int. J. Syst. Evol. Microbiol.">
        <title>The Global Catalogue of Microorganisms (GCM) 10K type strain sequencing project: providing services to taxonomists for standard genome sequencing and annotation.</title>
        <authorList>
            <consortium name="The Broad Institute Genomics Platform"/>
            <consortium name="The Broad Institute Genome Sequencing Center for Infectious Disease"/>
            <person name="Wu L."/>
            <person name="Ma J."/>
        </authorList>
    </citation>
    <scope>NUCLEOTIDE SEQUENCE [LARGE SCALE GENOMIC DNA]</scope>
    <source>
        <strain evidence="3">JCM 10083</strain>
    </source>
</reference>
<dbReference type="Proteomes" id="UP001596514">
    <property type="component" value="Unassembled WGS sequence"/>
</dbReference>
<comment type="caution">
    <text evidence="2">The sequence shown here is derived from an EMBL/GenBank/DDBJ whole genome shotgun (WGS) entry which is preliminary data.</text>
</comment>
<evidence type="ECO:0000313" key="2">
    <source>
        <dbReference type="EMBL" id="MFC7603745.1"/>
    </source>
</evidence>
<gene>
    <name evidence="2" type="ORF">ACFQVD_26885</name>
</gene>
<sequence>MVPFPVFLEPGEEPLAQPNEVEEPDALFRLDTPDTTQATPHL</sequence>
<protein>
    <submittedName>
        <fullName evidence="2">Uncharacterized protein</fullName>
    </submittedName>
</protein>
<feature type="region of interest" description="Disordered" evidence="1">
    <location>
        <begin position="1"/>
        <end position="42"/>
    </location>
</feature>
<evidence type="ECO:0000313" key="3">
    <source>
        <dbReference type="Proteomes" id="UP001596514"/>
    </source>
</evidence>
<evidence type="ECO:0000256" key="1">
    <source>
        <dbReference type="SAM" id="MobiDB-lite"/>
    </source>
</evidence>
<proteinExistence type="predicted"/>
<name>A0ABW2T4X0_9ACTN</name>